<dbReference type="PROSITE" id="PS50222">
    <property type="entry name" value="EF_HAND_2"/>
    <property type="match status" value="1"/>
</dbReference>
<dbReference type="GO" id="GO:0005524">
    <property type="term" value="F:ATP binding"/>
    <property type="evidence" value="ECO:0007669"/>
    <property type="project" value="InterPro"/>
</dbReference>
<dbReference type="Proteomes" id="UP000332933">
    <property type="component" value="Unassembled WGS sequence"/>
</dbReference>
<gene>
    <name evidence="9" type="primary">Aste57867_3551</name>
    <name evidence="8" type="ORF">As57867_003540</name>
    <name evidence="9" type="ORF">ASTE57867_3551</name>
</gene>
<feature type="repeat" description="ANK" evidence="5">
    <location>
        <begin position="129"/>
        <end position="152"/>
    </location>
</feature>
<dbReference type="Pfam" id="PF12796">
    <property type="entry name" value="Ank_2"/>
    <property type="match status" value="2"/>
</dbReference>
<evidence type="ECO:0000256" key="1">
    <source>
        <dbReference type="ARBA" id="ARBA00022737"/>
    </source>
</evidence>
<reference evidence="8" key="2">
    <citation type="submission" date="2019-06" db="EMBL/GenBank/DDBJ databases">
        <title>Genomics analysis of Aphanomyces spp. identifies a new class of oomycete effector associated with host adaptation.</title>
        <authorList>
            <person name="Gaulin E."/>
        </authorList>
    </citation>
    <scope>NUCLEOTIDE SEQUENCE</scope>
    <source>
        <strain evidence="8">CBS 578.67</strain>
    </source>
</reference>
<feature type="domain" description="Protein kinase" evidence="6">
    <location>
        <begin position="655"/>
        <end position="1015"/>
    </location>
</feature>
<dbReference type="PROSITE" id="PS50011">
    <property type="entry name" value="PROTEIN_KINASE_DOM"/>
    <property type="match status" value="1"/>
</dbReference>
<evidence type="ECO:0000256" key="4">
    <source>
        <dbReference type="ARBA" id="ARBA00024334"/>
    </source>
</evidence>
<name>A0A485KED2_9STRA</name>
<evidence type="ECO:0000256" key="5">
    <source>
        <dbReference type="PROSITE-ProRule" id="PRU00023"/>
    </source>
</evidence>
<dbReference type="Gene3D" id="1.10.510.10">
    <property type="entry name" value="Transferase(Phosphotransferase) domain 1"/>
    <property type="match status" value="1"/>
</dbReference>
<dbReference type="PROSITE" id="PS00018">
    <property type="entry name" value="EF_HAND_1"/>
    <property type="match status" value="1"/>
</dbReference>
<feature type="domain" description="EF-hand" evidence="7">
    <location>
        <begin position="682"/>
        <end position="717"/>
    </location>
</feature>
<evidence type="ECO:0000256" key="3">
    <source>
        <dbReference type="ARBA" id="ARBA00023043"/>
    </source>
</evidence>
<dbReference type="InterPro" id="IPR002110">
    <property type="entry name" value="Ankyrin_rpt"/>
</dbReference>
<comment type="similarity">
    <text evidence="4">Belongs to the protein kinase superfamily. Ser/Thr protein kinase family. CDPK subfamily.</text>
</comment>
<accession>A0A485KED2</accession>
<dbReference type="GO" id="GO:0004672">
    <property type="term" value="F:protein kinase activity"/>
    <property type="evidence" value="ECO:0007669"/>
    <property type="project" value="InterPro"/>
</dbReference>
<keyword evidence="2" id="KW-0106">Calcium</keyword>
<evidence type="ECO:0000313" key="8">
    <source>
        <dbReference type="EMBL" id="KAF0715135.1"/>
    </source>
</evidence>
<dbReference type="InterPro" id="IPR018247">
    <property type="entry name" value="EF_Hand_1_Ca_BS"/>
</dbReference>
<dbReference type="InterPro" id="IPR000719">
    <property type="entry name" value="Prot_kinase_dom"/>
</dbReference>
<keyword evidence="10" id="KW-1185">Reference proteome</keyword>
<reference evidence="9 10" key="1">
    <citation type="submission" date="2019-03" db="EMBL/GenBank/DDBJ databases">
        <authorList>
            <person name="Gaulin E."/>
            <person name="Dumas B."/>
        </authorList>
    </citation>
    <scope>NUCLEOTIDE SEQUENCE [LARGE SCALE GENOMIC DNA]</scope>
    <source>
        <strain evidence="9">CBS 568.67</strain>
    </source>
</reference>
<dbReference type="EMBL" id="VJMH01000628">
    <property type="protein sequence ID" value="KAF0715135.1"/>
    <property type="molecule type" value="Genomic_DNA"/>
</dbReference>
<evidence type="ECO:0000259" key="7">
    <source>
        <dbReference type="PROSITE" id="PS50222"/>
    </source>
</evidence>
<proteinExistence type="inferred from homology"/>
<dbReference type="SMART" id="SM00220">
    <property type="entry name" value="S_TKc"/>
    <property type="match status" value="1"/>
</dbReference>
<dbReference type="Pfam" id="PF00069">
    <property type="entry name" value="Pkinase"/>
    <property type="match status" value="2"/>
</dbReference>
<keyword evidence="1" id="KW-0677">Repeat</keyword>
<organism evidence="9 10">
    <name type="scientific">Aphanomyces stellatus</name>
    <dbReference type="NCBI Taxonomy" id="120398"/>
    <lineage>
        <taxon>Eukaryota</taxon>
        <taxon>Sar</taxon>
        <taxon>Stramenopiles</taxon>
        <taxon>Oomycota</taxon>
        <taxon>Saprolegniomycetes</taxon>
        <taxon>Saprolegniales</taxon>
        <taxon>Verrucalvaceae</taxon>
        <taxon>Aphanomyces</taxon>
    </lineage>
</organism>
<dbReference type="InterPro" id="IPR011009">
    <property type="entry name" value="Kinase-like_dom_sf"/>
</dbReference>
<sequence length="1361" mass="152029">MLHDTILANDILGLQAALAASLDHANVVQTIALQKECMSDSLWDTLQTRDHDTDNQSVVAYECTPLLLAVVLGRSDLTQRLIACDCVDVNGANQAKHTPLGLAVVAGACDVVRTLLNRPDIQPNTTDGKGIAPLHYAARGGHEAIARLLLRHQEIAVNITCDFHGHLHCTPLYVAARYGFTYVVDALLAHPTVDPAANKEDTPLMAAVAHSKIHVAMRLLVCPAVVETINCVDSCTRTTLMLAVKCTNSIPLLNALLAIPTINLGLKNHLNGKSAVAYATQKGKTDMLRRLLACTTDKNSMLEAYKEACDSNFAESSTKAIFDRAIGDASFDSEFLGELMCMTIELGPDDTMAYILQHPRFSSHELNPGGEWGSWRFLYSACVLGRHHMASLLIQKGMDVNLHEDGFTPLIRAAGEGFLSTVRVILAAPNFHTLNYETIHHDTALIRACARGSSDVALALLERPDINVMARSDVQDTTINIALKKRMFQVVEGLIAHGAPFDVVFDSEPLVLHLAPFLRVDTAKTLLLRDLPVDVDIKGRLHVRDDHFYSWNIFMDSSTPVAPAVRLETVKCIVYLKQFSKCRNDLVHELTHSQDKNGRSVLQTTDAPTRKFINDQLFFCGRYEIYDGPPIHISSTAIVVHAFDHGIFKQLFDQHARGGSLDRAGFGVCALTLGQNNSSRTTHESHVANDFDLYDKNKNDVLNEIEFMHYCEQAYGGKFRVAMKFMRNCDEYKREIKMRQGWNSQSVLELLPTVPEREFESHIQHLSLRGNLNSMAQYPHVLVMPLADRSLEDIYLKERPNDVQIRSMLQEIAEMLKLLHANNVIHGDLKKLNVLRVQSHMRLIDMDAATNVGEAVGAKFSSGSFPPELFYKLKDDSESKRHFDYWQAVATSNPDLWEKMKPRNNWVVKTFHSSCGPHEHLPYQAVQASPAVDMWAFGVMMYQLYSGVELIPTDRNQDVDENGIERAATWTKDDLSTRIQNKVSNPLARDLIMKLLAIDPNDRISATAMLSHEYFDIKFDPNAAKALHAIDAKLDQISNQVTSGFEQIHERLDQVVELNKTIIETLGETKGDLMRGIFQATEVHVPTSFVLLPFNILDKQDIDEEDAAVLLEQSANFIHKGIAMGASFMKAVKANKTIGTAIKVFSAGEPLYLYLIDEVQGTPVVPPRVSEDDPPVYPIKIETKSDEYISFMTTAMPYIQTGFKFLKGINTVATLAKSLGVPSLDKDMLVNIGQNIEKAKKTSSVFDFQVLQTAVEAHDSAAPVHQIRGAALRELERFFTQKDNNRDFAGLGRTYSASGQALWTTKESIELFEKLKRPEKSDVFQVVDEEKKKGKTAQEIYAQLLQIQRSDIERRVRKYSF</sequence>
<evidence type="ECO:0000313" key="9">
    <source>
        <dbReference type="EMBL" id="VFT80714.1"/>
    </source>
</evidence>
<protein>
    <submittedName>
        <fullName evidence="9">Aste57867_3551 protein</fullName>
    </submittedName>
</protein>
<dbReference type="GO" id="GO:0005509">
    <property type="term" value="F:calcium ion binding"/>
    <property type="evidence" value="ECO:0007669"/>
    <property type="project" value="InterPro"/>
</dbReference>
<dbReference type="SMART" id="SM00248">
    <property type="entry name" value="ANK"/>
    <property type="match status" value="11"/>
</dbReference>
<dbReference type="SUPFAM" id="SSF56112">
    <property type="entry name" value="Protein kinase-like (PK-like)"/>
    <property type="match status" value="1"/>
</dbReference>
<dbReference type="PANTHER" id="PTHR24173">
    <property type="entry name" value="ANKYRIN REPEAT CONTAINING"/>
    <property type="match status" value="1"/>
</dbReference>
<evidence type="ECO:0000256" key="2">
    <source>
        <dbReference type="ARBA" id="ARBA00022837"/>
    </source>
</evidence>
<dbReference type="EMBL" id="CAADRA010000628">
    <property type="protein sequence ID" value="VFT80714.1"/>
    <property type="molecule type" value="Genomic_DNA"/>
</dbReference>
<dbReference type="SUPFAM" id="SSF47473">
    <property type="entry name" value="EF-hand"/>
    <property type="match status" value="1"/>
</dbReference>
<dbReference type="PROSITE" id="PS50088">
    <property type="entry name" value="ANK_REPEAT"/>
    <property type="match status" value="1"/>
</dbReference>
<dbReference type="Gene3D" id="1.25.40.20">
    <property type="entry name" value="Ankyrin repeat-containing domain"/>
    <property type="match status" value="3"/>
</dbReference>
<evidence type="ECO:0000259" key="6">
    <source>
        <dbReference type="PROSITE" id="PS50011"/>
    </source>
</evidence>
<dbReference type="PANTHER" id="PTHR24173:SF74">
    <property type="entry name" value="ANKYRIN REPEAT DOMAIN-CONTAINING PROTEIN 16"/>
    <property type="match status" value="1"/>
</dbReference>
<evidence type="ECO:0000313" key="10">
    <source>
        <dbReference type="Proteomes" id="UP000332933"/>
    </source>
</evidence>
<dbReference type="PROSITE" id="PS50297">
    <property type="entry name" value="ANK_REP_REGION"/>
    <property type="match status" value="1"/>
</dbReference>
<dbReference type="OrthoDB" id="78691at2759"/>
<dbReference type="InterPro" id="IPR002048">
    <property type="entry name" value="EF_hand_dom"/>
</dbReference>
<dbReference type="InterPro" id="IPR011992">
    <property type="entry name" value="EF-hand-dom_pair"/>
</dbReference>
<keyword evidence="3 5" id="KW-0040">ANK repeat</keyword>
<dbReference type="InterPro" id="IPR036770">
    <property type="entry name" value="Ankyrin_rpt-contain_sf"/>
</dbReference>
<dbReference type="SUPFAM" id="SSF48403">
    <property type="entry name" value="Ankyrin repeat"/>
    <property type="match status" value="2"/>
</dbReference>